<accession>A0A150GWK1</accession>
<gene>
    <name evidence="1" type="ORF">GPECTOR_5g364</name>
</gene>
<evidence type="ECO:0000313" key="2">
    <source>
        <dbReference type="Proteomes" id="UP000075714"/>
    </source>
</evidence>
<reference evidence="2" key="1">
    <citation type="journal article" date="2016" name="Nat. Commun.">
        <title>The Gonium pectorale genome demonstrates co-option of cell cycle regulation during the evolution of multicellularity.</title>
        <authorList>
            <person name="Hanschen E.R."/>
            <person name="Marriage T.N."/>
            <person name="Ferris P.J."/>
            <person name="Hamaji T."/>
            <person name="Toyoda A."/>
            <person name="Fujiyama A."/>
            <person name="Neme R."/>
            <person name="Noguchi H."/>
            <person name="Minakuchi Y."/>
            <person name="Suzuki M."/>
            <person name="Kawai-Toyooka H."/>
            <person name="Smith D.R."/>
            <person name="Sparks H."/>
            <person name="Anderson J."/>
            <person name="Bakaric R."/>
            <person name="Luria V."/>
            <person name="Karger A."/>
            <person name="Kirschner M.W."/>
            <person name="Durand P.M."/>
            <person name="Michod R.E."/>
            <person name="Nozaki H."/>
            <person name="Olson B.J."/>
        </authorList>
    </citation>
    <scope>NUCLEOTIDE SEQUENCE [LARGE SCALE GENOMIC DNA]</scope>
    <source>
        <strain evidence="2">NIES-2863</strain>
    </source>
</reference>
<keyword evidence="2" id="KW-1185">Reference proteome</keyword>
<protein>
    <submittedName>
        <fullName evidence="1">Uncharacterized protein</fullName>
    </submittedName>
</protein>
<proteinExistence type="predicted"/>
<dbReference type="Proteomes" id="UP000075714">
    <property type="component" value="Unassembled WGS sequence"/>
</dbReference>
<comment type="caution">
    <text evidence="1">The sequence shown here is derived from an EMBL/GenBank/DDBJ whole genome shotgun (WGS) entry which is preliminary data.</text>
</comment>
<organism evidence="1 2">
    <name type="scientific">Gonium pectorale</name>
    <name type="common">Green alga</name>
    <dbReference type="NCBI Taxonomy" id="33097"/>
    <lineage>
        <taxon>Eukaryota</taxon>
        <taxon>Viridiplantae</taxon>
        <taxon>Chlorophyta</taxon>
        <taxon>core chlorophytes</taxon>
        <taxon>Chlorophyceae</taxon>
        <taxon>CS clade</taxon>
        <taxon>Chlamydomonadales</taxon>
        <taxon>Volvocaceae</taxon>
        <taxon>Gonium</taxon>
    </lineage>
</organism>
<name>A0A150GWK1_GONPE</name>
<sequence length="160" mass="17474">MAARGLSDSGVLNARGVMDHVEMILEEELGGVCGVAAAAAKEGDSARQRPLDEVSPRRVVLWARCMEQRPQLLLCLSKQTNWLQAKAVTEVARHENLLAHVWAVAQKIAAMHQDLDNDIVTFMPSVGLIIGHHLHDQNTAEALVCICTEFGIPYARVGMV</sequence>
<dbReference type="AlphaFoldDB" id="A0A150GWK1"/>
<evidence type="ECO:0000313" key="1">
    <source>
        <dbReference type="EMBL" id="KXZ54276.1"/>
    </source>
</evidence>
<dbReference type="EMBL" id="LSYV01000006">
    <property type="protein sequence ID" value="KXZ54276.1"/>
    <property type="molecule type" value="Genomic_DNA"/>
</dbReference>